<dbReference type="AlphaFoldDB" id="A0AAW0UYH8"/>
<comment type="caution">
    <text evidence="1">The sequence shown here is derived from an EMBL/GenBank/DDBJ whole genome shotgun (WGS) entry which is preliminary data.</text>
</comment>
<gene>
    <name evidence="1" type="ORF">O3P69_000081</name>
</gene>
<sequence>MSHAGSGENLTDTSRQYRTRRPNISMRHHNFLFSPHWSRFLPEAGMAGLRAWVVMLVWVVCLTRHAHGQLGVWDVEEDTERFDTPNTTTSQPLPDTYWESEGKWGDGAAGRGESGLVVRGRERRWRPLLDTYQGCYDGQVFNGTLMYVNLTQVMDNNQLEGVEQACFHMCSNKKPLSSMYIAVSPVVSSGMDGCGCQEARYPDNEMDDVECDGEQNYYRVYCGPTNEDCLNHGITLAASSLLLCLPLAALLHSLATSYGVPTWF</sequence>
<reference evidence="1 2" key="1">
    <citation type="submission" date="2023-03" db="EMBL/GenBank/DDBJ databases">
        <title>High-quality genome of Scylla paramamosain provides insights in environmental adaptation.</title>
        <authorList>
            <person name="Zhang L."/>
        </authorList>
    </citation>
    <scope>NUCLEOTIDE SEQUENCE [LARGE SCALE GENOMIC DNA]</scope>
    <source>
        <strain evidence="1">LZ_2023a</strain>
        <tissue evidence="1">Muscle</tissue>
    </source>
</reference>
<protein>
    <submittedName>
        <fullName evidence="1">Uncharacterized protein</fullName>
    </submittedName>
</protein>
<keyword evidence="2" id="KW-1185">Reference proteome</keyword>
<evidence type="ECO:0000313" key="2">
    <source>
        <dbReference type="Proteomes" id="UP001487740"/>
    </source>
</evidence>
<dbReference type="Proteomes" id="UP001487740">
    <property type="component" value="Unassembled WGS sequence"/>
</dbReference>
<dbReference type="EMBL" id="JARAKH010000005">
    <property type="protein sequence ID" value="KAK8403732.1"/>
    <property type="molecule type" value="Genomic_DNA"/>
</dbReference>
<evidence type="ECO:0000313" key="1">
    <source>
        <dbReference type="EMBL" id="KAK8403732.1"/>
    </source>
</evidence>
<organism evidence="1 2">
    <name type="scientific">Scylla paramamosain</name>
    <name type="common">Mud crab</name>
    <dbReference type="NCBI Taxonomy" id="85552"/>
    <lineage>
        <taxon>Eukaryota</taxon>
        <taxon>Metazoa</taxon>
        <taxon>Ecdysozoa</taxon>
        <taxon>Arthropoda</taxon>
        <taxon>Crustacea</taxon>
        <taxon>Multicrustacea</taxon>
        <taxon>Malacostraca</taxon>
        <taxon>Eumalacostraca</taxon>
        <taxon>Eucarida</taxon>
        <taxon>Decapoda</taxon>
        <taxon>Pleocyemata</taxon>
        <taxon>Brachyura</taxon>
        <taxon>Eubrachyura</taxon>
        <taxon>Portunoidea</taxon>
        <taxon>Portunidae</taxon>
        <taxon>Portuninae</taxon>
        <taxon>Scylla</taxon>
    </lineage>
</organism>
<proteinExistence type="predicted"/>
<name>A0AAW0UYH8_SCYPA</name>
<accession>A0AAW0UYH8</accession>